<dbReference type="HAMAP" id="MF_01609">
    <property type="entry name" value="Glu_cys_ligase_2"/>
    <property type="match status" value="1"/>
</dbReference>
<dbReference type="Gene3D" id="3.30.590.20">
    <property type="match status" value="1"/>
</dbReference>
<comment type="function">
    <text evidence="4">ATP-dependent carboxylate-amine ligase which exhibits weak glutamate--cysteine ligase activity.</text>
</comment>
<dbReference type="SUPFAM" id="SSF55931">
    <property type="entry name" value="Glutamine synthetase/guanido kinase"/>
    <property type="match status" value="1"/>
</dbReference>
<dbReference type="EC" id="6.3.2.2" evidence="4"/>
<evidence type="ECO:0000256" key="3">
    <source>
        <dbReference type="ARBA" id="ARBA00022840"/>
    </source>
</evidence>
<keyword evidence="2 4" id="KW-0547">Nucleotide-binding</keyword>
<comment type="similarity">
    <text evidence="4">Belongs to the glutamate--cysteine ligase type 2 family. YbdK subfamily.</text>
</comment>
<comment type="caution">
    <text evidence="5">The sequence shown here is derived from an EMBL/GenBank/DDBJ whole genome shotgun (WGS) entry which is preliminary data.</text>
</comment>
<proteinExistence type="inferred from homology"/>
<evidence type="ECO:0000256" key="1">
    <source>
        <dbReference type="ARBA" id="ARBA00022598"/>
    </source>
</evidence>
<dbReference type="NCBIfam" id="TIGR02050">
    <property type="entry name" value="gshA_cyan_rel"/>
    <property type="match status" value="1"/>
</dbReference>
<evidence type="ECO:0000313" key="6">
    <source>
        <dbReference type="Proteomes" id="UP001262410"/>
    </source>
</evidence>
<keyword evidence="1 4" id="KW-0436">Ligase</keyword>
<evidence type="ECO:0000256" key="2">
    <source>
        <dbReference type="ARBA" id="ARBA00022741"/>
    </source>
</evidence>
<dbReference type="InterPro" id="IPR050141">
    <property type="entry name" value="GCL_type2/YbdK_subfam"/>
</dbReference>
<evidence type="ECO:0000256" key="4">
    <source>
        <dbReference type="HAMAP-Rule" id="MF_01609"/>
    </source>
</evidence>
<protein>
    <recommendedName>
        <fullName evidence="4">Putative glutamate--cysteine ligase 2</fullName>
        <ecNumber evidence="4">6.3.2.2</ecNumber>
    </recommendedName>
    <alternativeName>
        <fullName evidence="4">Gamma-glutamylcysteine synthetase 2</fullName>
        <shortName evidence="4">GCS 2</shortName>
        <shortName evidence="4">Gamma-GCS 2</shortName>
    </alternativeName>
</protein>
<dbReference type="Proteomes" id="UP001262410">
    <property type="component" value="Unassembled WGS sequence"/>
</dbReference>
<dbReference type="NCBIfam" id="NF010039">
    <property type="entry name" value="PRK13515.1"/>
    <property type="match status" value="1"/>
</dbReference>
<sequence>MSGEPAFTLGIEEEYLLVDPVSRDLVADPPPELVEALEHRHAGSVAREFFRCQVEVGTPVCRTIGEARTEIKRLRRSVVEEAERHGLAIIAASTHPFGTWRPQKHTDRSRYDQLARDLGVPVRRLLICGAHVHAGIEDPNLRIDLMRQIRYFLPHLLSLTTSSPFWQGTDTKLKSYRLAVFSELPRTGMPEEFQSYGEYESALASLVQAGVIEDGSKIWWDIRPSARFPTLEMRVSDVCTRVEDGLTVAALYLCLLRMLWRLRAQNIAWRRYRSVLIEENRWRAMRYGFEEGLIDWGKGKLVPYAELLEEVMVLVAEDAAALGCEAEIAQARDILARGTSAHRQLATYYEALAQGVDEAEALRRVVDWLILETKTGLSEDPPATAS</sequence>
<dbReference type="GO" id="GO:0016874">
    <property type="term" value="F:ligase activity"/>
    <property type="evidence" value="ECO:0007669"/>
    <property type="project" value="UniProtKB-KW"/>
</dbReference>
<name>A0ABU1JSY0_9PROT</name>
<reference evidence="5 6" key="1">
    <citation type="submission" date="2023-07" db="EMBL/GenBank/DDBJ databases">
        <title>Sorghum-associated microbial communities from plants grown in Nebraska, USA.</title>
        <authorList>
            <person name="Schachtman D."/>
        </authorList>
    </citation>
    <scope>NUCLEOTIDE SEQUENCE [LARGE SCALE GENOMIC DNA]</scope>
    <source>
        <strain evidence="5 6">584</strain>
    </source>
</reference>
<dbReference type="Pfam" id="PF04107">
    <property type="entry name" value="GCS2"/>
    <property type="match status" value="1"/>
</dbReference>
<dbReference type="EMBL" id="JAVDPW010000007">
    <property type="protein sequence ID" value="MDR6291731.1"/>
    <property type="molecule type" value="Genomic_DNA"/>
</dbReference>
<dbReference type="InterPro" id="IPR011793">
    <property type="entry name" value="YbdK"/>
</dbReference>
<keyword evidence="3 4" id="KW-0067">ATP-binding</keyword>
<dbReference type="PANTHER" id="PTHR36510">
    <property type="entry name" value="GLUTAMATE--CYSTEINE LIGASE 2-RELATED"/>
    <property type="match status" value="1"/>
</dbReference>
<dbReference type="InterPro" id="IPR014746">
    <property type="entry name" value="Gln_synth/guanido_kin_cat_dom"/>
</dbReference>
<gene>
    <name evidence="5" type="ORF">E9232_004265</name>
</gene>
<comment type="catalytic activity">
    <reaction evidence="4">
        <text>L-cysteine + L-glutamate + ATP = gamma-L-glutamyl-L-cysteine + ADP + phosphate + H(+)</text>
        <dbReference type="Rhea" id="RHEA:13285"/>
        <dbReference type="ChEBI" id="CHEBI:15378"/>
        <dbReference type="ChEBI" id="CHEBI:29985"/>
        <dbReference type="ChEBI" id="CHEBI:30616"/>
        <dbReference type="ChEBI" id="CHEBI:35235"/>
        <dbReference type="ChEBI" id="CHEBI:43474"/>
        <dbReference type="ChEBI" id="CHEBI:58173"/>
        <dbReference type="ChEBI" id="CHEBI:456216"/>
        <dbReference type="EC" id="6.3.2.2"/>
    </reaction>
</comment>
<keyword evidence="6" id="KW-1185">Reference proteome</keyword>
<dbReference type="PANTHER" id="PTHR36510:SF1">
    <property type="entry name" value="GLUTAMATE--CYSTEINE LIGASE 2-RELATED"/>
    <property type="match status" value="1"/>
</dbReference>
<evidence type="ECO:0000313" key="5">
    <source>
        <dbReference type="EMBL" id="MDR6291731.1"/>
    </source>
</evidence>
<dbReference type="InterPro" id="IPR006336">
    <property type="entry name" value="GCS2"/>
</dbReference>
<organism evidence="5 6">
    <name type="scientific">Inquilinus ginsengisoli</name>
    <dbReference type="NCBI Taxonomy" id="363840"/>
    <lineage>
        <taxon>Bacteria</taxon>
        <taxon>Pseudomonadati</taxon>
        <taxon>Pseudomonadota</taxon>
        <taxon>Alphaproteobacteria</taxon>
        <taxon>Rhodospirillales</taxon>
        <taxon>Rhodospirillaceae</taxon>
        <taxon>Inquilinus</taxon>
    </lineage>
</organism>
<accession>A0ABU1JSY0</accession>